<evidence type="ECO:0000256" key="1">
    <source>
        <dbReference type="SAM" id="MobiDB-lite"/>
    </source>
</evidence>
<evidence type="ECO:0000313" key="4">
    <source>
        <dbReference type="EMBL" id="KAF2198071.1"/>
    </source>
</evidence>
<evidence type="ECO:0000259" key="3">
    <source>
        <dbReference type="PROSITE" id="PS51762"/>
    </source>
</evidence>
<dbReference type="EMBL" id="ML994173">
    <property type="protein sequence ID" value="KAF2198071.1"/>
    <property type="molecule type" value="Genomic_DNA"/>
</dbReference>
<keyword evidence="2" id="KW-0732">Signal</keyword>
<comment type="caution">
    <text evidence="4">The sequence shown here is derived from an EMBL/GenBank/DDBJ whole genome shotgun (WGS) entry which is preliminary data.</text>
</comment>
<feature type="chain" id="PRO_5040247274" evidence="2">
    <location>
        <begin position="25"/>
        <end position="374"/>
    </location>
</feature>
<reference evidence="4" key="1">
    <citation type="journal article" date="2020" name="Stud. Mycol.">
        <title>101 Dothideomycetes genomes: a test case for predicting lifestyles and emergence of pathogens.</title>
        <authorList>
            <person name="Haridas S."/>
            <person name="Albert R."/>
            <person name="Binder M."/>
            <person name="Bloem J."/>
            <person name="Labutti K."/>
            <person name="Salamov A."/>
            <person name="Andreopoulos B."/>
            <person name="Baker S."/>
            <person name="Barry K."/>
            <person name="Bills G."/>
            <person name="Bluhm B."/>
            <person name="Cannon C."/>
            <person name="Castanera R."/>
            <person name="Culley D."/>
            <person name="Daum C."/>
            <person name="Ezra D."/>
            <person name="Gonzalez J."/>
            <person name="Henrissat B."/>
            <person name="Kuo A."/>
            <person name="Liang C."/>
            <person name="Lipzen A."/>
            <person name="Lutzoni F."/>
            <person name="Magnuson J."/>
            <person name="Mondo S."/>
            <person name="Nolan M."/>
            <person name="Ohm R."/>
            <person name="Pangilinan J."/>
            <person name="Park H.-J."/>
            <person name="Ramirez L."/>
            <person name="Alfaro M."/>
            <person name="Sun H."/>
            <person name="Tritt A."/>
            <person name="Yoshinaga Y."/>
            <person name="Zwiers L.-H."/>
            <person name="Turgeon B."/>
            <person name="Goodwin S."/>
            <person name="Spatafora J."/>
            <person name="Crous P."/>
            <person name="Grigoriev I."/>
        </authorList>
    </citation>
    <scope>NUCLEOTIDE SEQUENCE</scope>
    <source>
        <strain evidence="4">ATCC 74209</strain>
    </source>
</reference>
<feature type="signal peptide" evidence="2">
    <location>
        <begin position="1"/>
        <end position="24"/>
    </location>
</feature>
<proteinExistence type="predicted"/>
<dbReference type="InterPro" id="IPR000757">
    <property type="entry name" value="Beta-glucanase-like"/>
</dbReference>
<keyword evidence="5" id="KW-1185">Reference proteome</keyword>
<gene>
    <name evidence="4" type="ORF">GQ43DRAFT_494417</name>
</gene>
<dbReference type="InterPro" id="IPR013320">
    <property type="entry name" value="ConA-like_dom_sf"/>
</dbReference>
<dbReference type="GO" id="GO:0004553">
    <property type="term" value="F:hydrolase activity, hydrolyzing O-glycosyl compounds"/>
    <property type="evidence" value="ECO:0007669"/>
    <property type="project" value="InterPro"/>
</dbReference>
<dbReference type="PANTHER" id="PTHR38121:SF5">
    <property type="entry name" value="GH16 DOMAIN-CONTAINING PROTEIN"/>
    <property type="match status" value="1"/>
</dbReference>
<name>A0A9P4JHG3_9PLEO</name>
<feature type="region of interest" description="Disordered" evidence="1">
    <location>
        <begin position="306"/>
        <end position="333"/>
    </location>
</feature>
<dbReference type="AlphaFoldDB" id="A0A9P4JHG3"/>
<dbReference type="Proteomes" id="UP000799536">
    <property type="component" value="Unassembled WGS sequence"/>
</dbReference>
<accession>A0A9P4JHG3</accession>
<dbReference type="PANTHER" id="PTHR38121">
    <property type="entry name" value="GH16 DOMAIN-CONTAINING PROTEIN"/>
    <property type="match status" value="1"/>
</dbReference>
<dbReference type="Gene3D" id="2.60.120.200">
    <property type="match status" value="1"/>
</dbReference>
<protein>
    <submittedName>
        <fullName evidence="4">Concanavalin A-like lectin/glucanase</fullName>
    </submittedName>
</protein>
<dbReference type="GO" id="GO:0005975">
    <property type="term" value="P:carbohydrate metabolic process"/>
    <property type="evidence" value="ECO:0007669"/>
    <property type="project" value="InterPro"/>
</dbReference>
<dbReference type="PROSITE" id="PS51762">
    <property type="entry name" value="GH16_2"/>
    <property type="match status" value="1"/>
</dbReference>
<dbReference type="SUPFAM" id="SSF49899">
    <property type="entry name" value="Concanavalin A-like lectins/glucanases"/>
    <property type="match status" value="1"/>
</dbReference>
<dbReference type="Pfam" id="PF00722">
    <property type="entry name" value="Glyco_hydro_16"/>
    <property type="match status" value="1"/>
</dbReference>
<organism evidence="4 5">
    <name type="scientific">Delitschia confertaspora ATCC 74209</name>
    <dbReference type="NCBI Taxonomy" id="1513339"/>
    <lineage>
        <taxon>Eukaryota</taxon>
        <taxon>Fungi</taxon>
        <taxon>Dikarya</taxon>
        <taxon>Ascomycota</taxon>
        <taxon>Pezizomycotina</taxon>
        <taxon>Dothideomycetes</taxon>
        <taxon>Pleosporomycetidae</taxon>
        <taxon>Pleosporales</taxon>
        <taxon>Delitschiaceae</taxon>
        <taxon>Delitschia</taxon>
    </lineage>
</organism>
<evidence type="ECO:0000313" key="5">
    <source>
        <dbReference type="Proteomes" id="UP000799536"/>
    </source>
</evidence>
<evidence type="ECO:0000256" key="2">
    <source>
        <dbReference type="SAM" id="SignalP"/>
    </source>
</evidence>
<feature type="domain" description="GH16" evidence="3">
    <location>
        <begin position="76"/>
        <end position="287"/>
    </location>
</feature>
<dbReference type="OrthoDB" id="25131at2759"/>
<dbReference type="CDD" id="cd00413">
    <property type="entry name" value="Glyco_hydrolase_16"/>
    <property type="match status" value="1"/>
</dbReference>
<sequence>MTRLYDALGAMPWLLLAMSRLSDAYCECGYSVNKTTDTQHEIFTDLIENDFLHTSKIEGSGWRPQEYNVSAKDARGPYGKQFLPENIVPNPLKDKKKWGGESKEGGDAGLQLWVRGDHSKGFISASEMASDRKDTLYGSYRVGMKLSASQGTCGAFFWFFDNAQEIDLEFLSKQFNASQGAVNLVLQSPDSVKNMDASNTSTFRVQHLPFRPDEKFHEYRFDWTKDRVSFFVDGNWLWDMTDNVPKDAGTLFLNHWSNGDPLWSAGPVNKDTVMTVSYIKAYFNSGDEQRKKDYTKRCPTMDPAKVCEIPHQSSPPTPGANEDDEAGKTYFFSQDPKHAPNQTVAASGSIRQTATSLCVYVPLFVALFSGFMSI</sequence>